<dbReference type="Pfam" id="PF22679">
    <property type="entry name" value="T1R_D3-like"/>
    <property type="match status" value="1"/>
</dbReference>
<evidence type="ECO:0000313" key="3">
    <source>
        <dbReference type="Proteomes" id="UP001200145"/>
    </source>
</evidence>
<dbReference type="PANTHER" id="PTHR42927">
    <property type="entry name" value="HELICASE SUPERFAMILY 1 AND 2 DOMAIN-CONTAINING PROTEIN"/>
    <property type="match status" value="1"/>
</dbReference>
<dbReference type="Gene3D" id="3.40.50.300">
    <property type="entry name" value="P-loop containing nucleotide triphosphate hydrolases"/>
    <property type="match status" value="2"/>
</dbReference>
<keyword evidence="3" id="KW-1185">Reference proteome</keyword>
<dbReference type="Pfam" id="PF04313">
    <property type="entry name" value="HSDR_N"/>
    <property type="match status" value="1"/>
</dbReference>
<dbReference type="Gene3D" id="3.90.1570.50">
    <property type="match status" value="1"/>
</dbReference>
<dbReference type="InterPro" id="IPR007409">
    <property type="entry name" value="Restrct_endonuc_type1_HsdR_N"/>
</dbReference>
<keyword evidence="2" id="KW-0347">Helicase</keyword>
<dbReference type="SUPFAM" id="SSF52540">
    <property type="entry name" value="P-loop containing nucleoside triphosphate hydrolases"/>
    <property type="match status" value="2"/>
</dbReference>
<gene>
    <name evidence="2" type="ORF">L0U88_11440</name>
</gene>
<evidence type="ECO:0000259" key="1">
    <source>
        <dbReference type="PROSITE" id="PS51192"/>
    </source>
</evidence>
<keyword evidence="2" id="KW-0547">Nucleotide-binding</keyword>
<protein>
    <submittedName>
        <fullName evidence="2">DEAD/DEAH box helicase family protein</fullName>
    </submittedName>
</protein>
<dbReference type="Pfam" id="PF18766">
    <property type="entry name" value="SWI2_SNF2"/>
    <property type="match status" value="1"/>
</dbReference>
<evidence type="ECO:0000313" key="2">
    <source>
        <dbReference type="EMBL" id="MCF1715240.1"/>
    </source>
</evidence>
<dbReference type="EMBL" id="JAKEVY010000003">
    <property type="protein sequence ID" value="MCF1715240.1"/>
    <property type="molecule type" value="Genomic_DNA"/>
</dbReference>
<dbReference type="InterPro" id="IPR055180">
    <property type="entry name" value="HsdR_RecA-like_helicase_dom_2"/>
</dbReference>
<name>A0ABS9BIT3_9BACT</name>
<sequence>MPSQYNEQALESLIEKTLTGKSLEDLKAEGLDIPAFQESQALYRTGHGYFTGNPKVFDKKYALDTDMFWGFLQDSQPKELEKLKRSPDWQLKILERYDRLIKKHGLLRLLKKGLEVDDAHLTLFYELPTASSANSIVENFEKNRFSVTRQLCYNQNNPLEEVDMVFFINGIPVATMELKNIWTGQTAAVHGIRQYMTSRNSHQPLFQFGRCLVHFTADTDEVYMTTKLQGDDTFFLPFNKGDNFGKGNPVNPNGHKSAYLWEEILKRDSLANIVQHFVLLEGKDSDPLPKKYFIFPRYHQLDVVNKLISDTYSKGVGQSYLIQHSAGSGKSNSITWTAFRLIEVADKSGKNLFDSVVVVTDRKVLDKQLRDNIRSFSEIKNIIAAAYTSEDLKLALENGKRIVITTIQKFPYVIKDISEMADKQFAVIIDEAHSSQGGTAADNMNQVLGKIETNEEGEIDAQDLILKAMNSRKMRKNASYFAFTATPKNATLERFGVKQPDGSFKPFHLYSMKQAIEEGFILDVLANYTTYRSYYQLEKSIEDNPEFNTKKAQQALKAYVERDERTIQAKADIMLDHFIRQVFEKKKLKGKGKAMVVTQSIESAIRYYQALRKLLQERGNPFAILIAFSGKKMLAGIEYTEAGMNGFSDADTKDKFDEDQYRMLVVANKYLTGFDQPKLCTMYVDKKLQGVMCVQALSRLNRSAQKLNKRTEDLFVLDFFNESSEIKASFDPFYTSTSLNEATDVNVLHDLKAALDDSGIYEQAEVDELNEHFFKKLPATELSKIIDVAAERFNAKLGMGEEEKADLKIKAKHFVKVYGQVAAILEFENIKWEKLFWFLKFLIPKMVIKDKEKDALDGLLNSVDLSTYGLERVHLNEKIVLDPAESALEGVNSNPRSAHPDDEKAELEKIISDFNEKWFSNWNATPDDKRQLYYTFTERIQSHPDYESKYVNNPDSYTRDLAYKKIFDDVALSLRKLHLEFSKQLMDEHFKQDFRASTQRFLR</sequence>
<dbReference type="InterPro" id="IPR040980">
    <property type="entry name" value="SWI2_SNF2"/>
</dbReference>
<proteinExistence type="predicted"/>
<dbReference type="InterPro" id="IPR027417">
    <property type="entry name" value="P-loop_NTPase"/>
</dbReference>
<reference evidence="2 3" key="1">
    <citation type="submission" date="2022-01" db="EMBL/GenBank/DDBJ databases">
        <title>Flavihumibacter sp. nov., isolated from sediment of a river.</title>
        <authorList>
            <person name="Liu H."/>
        </authorList>
    </citation>
    <scope>NUCLEOTIDE SEQUENCE [LARGE SCALE GENOMIC DNA]</scope>
    <source>
        <strain evidence="2 3">RY-1</strain>
    </source>
</reference>
<comment type="caution">
    <text evidence="2">The sequence shown here is derived from an EMBL/GenBank/DDBJ whole genome shotgun (WGS) entry which is preliminary data.</text>
</comment>
<feature type="domain" description="Helicase ATP-binding" evidence="1">
    <location>
        <begin position="311"/>
        <end position="505"/>
    </location>
</feature>
<dbReference type="RefSeq" id="WP_234866196.1">
    <property type="nucleotide sequence ID" value="NZ_JAKEVY010000003.1"/>
</dbReference>
<dbReference type="PANTHER" id="PTHR42927:SF1">
    <property type="entry name" value="HELICASE SUPERFAMILY 1 AND 2 DOMAIN-CONTAINING PROTEIN"/>
    <property type="match status" value="1"/>
</dbReference>
<dbReference type="Proteomes" id="UP001200145">
    <property type="component" value="Unassembled WGS sequence"/>
</dbReference>
<dbReference type="SMART" id="SM00487">
    <property type="entry name" value="DEXDc"/>
    <property type="match status" value="1"/>
</dbReference>
<dbReference type="InterPro" id="IPR014001">
    <property type="entry name" value="Helicase_ATP-bd"/>
</dbReference>
<dbReference type="PROSITE" id="PS51192">
    <property type="entry name" value="HELICASE_ATP_BIND_1"/>
    <property type="match status" value="1"/>
</dbReference>
<keyword evidence="2" id="KW-0378">Hydrolase</keyword>
<keyword evidence="2" id="KW-0067">ATP-binding</keyword>
<organism evidence="2 3">
    <name type="scientific">Flavihumibacter fluminis</name>
    <dbReference type="NCBI Taxonomy" id="2909236"/>
    <lineage>
        <taxon>Bacteria</taxon>
        <taxon>Pseudomonadati</taxon>
        <taxon>Bacteroidota</taxon>
        <taxon>Chitinophagia</taxon>
        <taxon>Chitinophagales</taxon>
        <taxon>Chitinophagaceae</taxon>
        <taxon>Flavihumibacter</taxon>
    </lineage>
</organism>
<dbReference type="GO" id="GO:0004386">
    <property type="term" value="F:helicase activity"/>
    <property type="evidence" value="ECO:0007669"/>
    <property type="project" value="UniProtKB-KW"/>
</dbReference>
<accession>A0ABS9BIT3</accession>